<evidence type="ECO:0000259" key="2">
    <source>
        <dbReference type="Pfam" id="PF10551"/>
    </source>
</evidence>
<gene>
    <name evidence="4" type="primary">LOC104244154</name>
</gene>
<reference evidence="3" key="1">
    <citation type="journal article" date="2013" name="Genome Biol.">
        <title>Reference genomes and transcriptomes of Nicotiana sylvestris and Nicotiana tomentosiformis.</title>
        <authorList>
            <person name="Sierro N."/>
            <person name="Battey J.N."/>
            <person name="Ouadi S."/>
            <person name="Bovet L."/>
            <person name="Goepfert S."/>
            <person name="Bakaher N."/>
            <person name="Peitsch M.C."/>
            <person name="Ivanov N.V."/>
        </authorList>
    </citation>
    <scope>NUCLEOTIDE SEQUENCE [LARGE SCALE GENOMIC DNA]</scope>
</reference>
<evidence type="ECO:0000259" key="1">
    <source>
        <dbReference type="Pfam" id="PF03101"/>
    </source>
</evidence>
<dbReference type="GeneID" id="104244154"/>
<dbReference type="Pfam" id="PF03101">
    <property type="entry name" value="FAR1"/>
    <property type="match status" value="1"/>
</dbReference>
<accession>A0A1U7Y3U2</accession>
<dbReference type="eggNOG" id="ENOG502QSZE">
    <property type="taxonomic scope" value="Eukaryota"/>
</dbReference>
<protein>
    <submittedName>
        <fullName evidence="4">Protein FAR-RED IMPAIRED RESPONSE 1-like</fullName>
    </submittedName>
</protein>
<dbReference type="PANTHER" id="PTHR47718">
    <property type="entry name" value="OS01G0519700 PROTEIN"/>
    <property type="match status" value="1"/>
</dbReference>
<dbReference type="RefSeq" id="XP_009797803.1">
    <property type="nucleotide sequence ID" value="XM_009799501.1"/>
</dbReference>
<dbReference type="InterPro" id="IPR018289">
    <property type="entry name" value="MULE_transposase_dom"/>
</dbReference>
<organism evidence="3 4">
    <name type="scientific">Nicotiana sylvestris</name>
    <name type="common">Wood tobacco</name>
    <name type="synonym">South American tobacco</name>
    <dbReference type="NCBI Taxonomy" id="4096"/>
    <lineage>
        <taxon>Eukaryota</taxon>
        <taxon>Viridiplantae</taxon>
        <taxon>Streptophyta</taxon>
        <taxon>Embryophyta</taxon>
        <taxon>Tracheophyta</taxon>
        <taxon>Spermatophyta</taxon>
        <taxon>Magnoliopsida</taxon>
        <taxon>eudicotyledons</taxon>
        <taxon>Gunneridae</taxon>
        <taxon>Pentapetalae</taxon>
        <taxon>asterids</taxon>
        <taxon>lamiids</taxon>
        <taxon>Solanales</taxon>
        <taxon>Solanaceae</taxon>
        <taxon>Nicotianoideae</taxon>
        <taxon>Nicotianeae</taxon>
        <taxon>Nicotiana</taxon>
    </lineage>
</organism>
<name>A0A1U7Y3U2_NICSY</name>
<evidence type="ECO:0000313" key="3">
    <source>
        <dbReference type="Proteomes" id="UP000189701"/>
    </source>
</evidence>
<dbReference type="Proteomes" id="UP000189701">
    <property type="component" value="Unplaced"/>
</dbReference>
<proteinExistence type="predicted"/>
<evidence type="ECO:0000313" key="4">
    <source>
        <dbReference type="RefSeq" id="XP_009797803.1"/>
    </source>
</evidence>
<feature type="domain" description="MULE transposase" evidence="2">
    <location>
        <begin position="227"/>
        <end position="320"/>
    </location>
</feature>
<dbReference type="Pfam" id="PF10551">
    <property type="entry name" value="MULE"/>
    <property type="match status" value="1"/>
</dbReference>
<dbReference type="KEGG" id="nsy:104244154"/>
<feature type="domain" description="FAR1" evidence="1">
    <location>
        <begin position="28"/>
        <end position="106"/>
    </location>
</feature>
<dbReference type="OrthoDB" id="1222954at2759"/>
<keyword evidence="3" id="KW-1185">Reference proteome</keyword>
<sequence>MPNEFNEEDLIIGPITGMRFSSKDVMFDFYKEHARLPGFCIVKRTSNKKVGDIISYVQYGCDTSRKPRNKHVTKRRNCRARINRILEENGSWRISNVVKKHNHQLEPALSRLMVGHRSLSKSLKRTLAVKDIAGLRPSKNIRVAEVLVGGPENLGCTPKDCRNYILKSKKLQLQEGDAQSLLKFFSDMQQNDREFYCSVDVDSFGQFRNVVWVHSHSKVAYEEFHDVICLDTTYLVNRYNMPFASFAGVNQYRQSILLGCALMSSEDITSYKMVLSTWLGAQNNVHPLAIMTDQCDSIKAVINALMPNTVHRYCIWHIFAKLPTKLSRVLDDKIAKAEFKALVLDSINIGKFDRRWTDCIKRYNLDGRDWFYKLYLEKEK</sequence>
<reference evidence="4" key="2">
    <citation type="submission" date="2025-08" db="UniProtKB">
        <authorList>
            <consortium name="RefSeq"/>
        </authorList>
    </citation>
    <scope>IDENTIFICATION</scope>
    <source>
        <tissue evidence="4">Leaf</tissue>
    </source>
</reference>
<dbReference type="PANTHER" id="PTHR47718:SF17">
    <property type="entry name" value="PROTEIN FAR1-RELATED SEQUENCE 5-LIKE"/>
    <property type="match status" value="1"/>
</dbReference>
<dbReference type="STRING" id="4096.A0A1U7Y3U2"/>
<dbReference type="AlphaFoldDB" id="A0A1U7Y3U2"/>
<dbReference type="InterPro" id="IPR004330">
    <property type="entry name" value="FAR1_DNA_bnd_dom"/>
</dbReference>